<dbReference type="CDD" id="cd15482">
    <property type="entry name" value="Sialidase_non-viral"/>
    <property type="match status" value="2"/>
</dbReference>
<dbReference type="Proteomes" id="UP000555448">
    <property type="component" value="Unassembled WGS sequence"/>
</dbReference>
<evidence type="ECO:0000313" key="1">
    <source>
        <dbReference type="EMBL" id="MBB4857251.1"/>
    </source>
</evidence>
<name>A0A7W7K7C9_9SPHN</name>
<gene>
    <name evidence="1" type="ORF">HNO88_000558</name>
</gene>
<dbReference type="PANTHER" id="PTHR43739:SF5">
    <property type="entry name" value="EXO-ALPHA-SIALIDASE"/>
    <property type="match status" value="1"/>
</dbReference>
<dbReference type="Gene3D" id="2.130.10.10">
    <property type="entry name" value="YVTN repeat-like/Quinoprotein amine dehydrogenase"/>
    <property type="match status" value="2"/>
</dbReference>
<dbReference type="PANTHER" id="PTHR43739">
    <property type="entry name" value="XYLOGLUCANASE (EUROFUNG)"/>
    <property type="match status" value="1"/>
</dbReference>
<dbReference type="InterPro" id="IPR052025">
    <property type="entry name" value="Xyloglucanase_GH74"/>
</dbReference>
<evidence type="ECO:0000313" key="2">
    <source>
        <dbReference type="Proteomes" id="UP000555448"/>
    </source>
</evidence>
<dbReference type="InterPro" id="IPR015943">
    <property type="entry name" value="WD40/YVTN_repeat-like_dom_sf"/>
</dbReference>
<dbReference type="RefSeq" id="WP_184242550.1">
    <property type="nucleotide sequence ID" value="NZ_JACHLR010000002.1"/>
</dbReference>
<comment type="caution">
    <text evidence="1">The sequence shown here is derived from an EMBL/GenBank/DDBJ whole genome shotgun (WGS) entry which is preliminary data.</text>
</comment>
<reference evidence="1 2" key="1">
    <citation type="submission" date="2020-08" db="EMBL/GenBank/DDBJ databases">
        <title>Functional genomics of gut bacteria from endangered species of beetles.</title>
        <authorList>
            <person name="Carlos-Shanley C."/>
        </authorList>
    </citation>
    <scope>NUCLEOTIDE SEQUENCE [LARGE SCALE GENOMIC DNA]</scope>
    <source>
        <strain evidence="1 2">S00245</strain>
    </source>
</reference>
<keyword evidence="2" id="KW-1185">Reference proteome</keyword>
<dbReference type="GO" id="GO:0010411">
    <property type="term" value="P:xyloglucan metabolic process"/>
    <property type="evidence" value="ECO:0007669"/>
    <property type="project" value="TreeGrafter"/>
</dbReference>
<dbReference type="EMBL" id="JACHLR010000002">
    <property type="protein sequence ID" value="MBB4857251.1"/>
    <property type="molecule type" value="Genomic_DNA"/>
</dbReference>
<dbReference type="SUPFAM" id="SSF110296">
    <property type="entry name" value="Oligoxyloglucan reducing end-specific cellobiohydrolase"/>
    <property type="match status" value="2"/>
</dbReference>
<sequence length="818" mass="87923">MPPRDPPRASARDRRSISYDQFTQPAPRQWPRLMLYFGVPLALAGALAGAAYVKLHGRGPEALDTTPPAALAKAGGPVQNETYQWKRVAIGGGGFIADVSIDASGKTMVARTDVYGAYIWSDKDNRWHQLVTATAMPQDLRTQSGAAQGVYEITVAPSDPNRIYMATKYTVYRSDDRGRTFTAPQSGPFPTWWDANSEWRFAGPHIAVDPTNPDLVLLGTPGQGVLRSSDGGRNWQRVASVPAGKDRVPQQEGVQGPGSQVWFEPGRDGKPTGRVLAFAPGTGMFVSADRGGSFRPLGASGAQPTTLNRGAFARNGDFFAVDLDGKTVWTYREGRWHDLVQEGKLSAMTYQSLATDPRSDRVLVLDQGGNGFLSPDGGRTWSNVTHSARVGEGDPPWLKVADIPYFATGSIQFDPARPDRIWAAHGVGVFHADLSGGDTHLAWVSQARGIEELVANDVVQPPGHAPLFAAWDFGIHIKHDLNAFSTRFAPDRGFIAVQQVDWTPAKAGFLVTNASDTRPCCAEDGNAVMAGYSTDGGSTWTKFPTLPTPPGTRGDDPWRMAFGTIAVSSGDPDNIVWEPAQNRAPFFTKDRGQTWEQVVLPGAVGDAYGSFQNNWYQRKTLTADKTTGGVFYLYHSGEAPNAGLAGLWRTADGGAGWERVFAGEIDRDSSIAAKLRSVPGKAGHLFFTSGIVHQAAPLKRSTDGGRTWASVGTVTHVDDVAFGKAARGANYPAIYISGRVGGVYGIWRSTDDAASWQKLVDFPMGTLDQVSVIGADPDVFGRVYLGYLGSGWIWGEPAPCRAAPLATFATSQCSTLGQ</sequence>
<proteinExistence type="predicted"/>
<accession>A0A7W7K7C9</accession>
<protein>
    <submittedName>
        <fullName evidence="1">Photosystem II stability/assembly factor-like uncharacterized protein</fullName>
    </submittedName>
</protein>
<dbReference type="AlphaFoldDB" id="A0A7W7K7C9"/>
<organism evidence="1 2">
    <name type="scientific">Novosphingobium chloroacetimidivorans</name>
    <dbReference type="NCBI Taxonomy" id="1428314"/>
    <lineage>
        <taxon>Bacteria</taxon>
        <taxon>Pseudomonadati</taxon>
        <taxon>Pseudomonadota</taxon>
        <taxon>Alphaproteobacteria</taxon>
        <taxon>Sphingomonadales</taxon>
        <taxon>Sphingomonadaceae</taxon>
        <taxon>Novosphingobium</taxon>
    </lineage>
</organism>